<evidence type="ECO:0000256" key="1">
    <source>
        <dbReference type="ARBA" id="ARBA00023054"/>
    </source>
</evidence>
<sequence length="212" mass="23720">SSPGWRLINGSTPPPCGRTAGPRSIAPAAAAESRDRQGGSKMVAISDRKELDGARKETEKIEKSFRILAANNQGIIEFMEEHKKENAQLKLENEQLQKENQSLFSQKLHDKEVPFIYIQTGVKYRRNKEKSSSWRRDGKKRKQPGSKHRSGTLRPSNVSVALASVTSKTCLSLTFCRFELEAEAVNADVRVTSLQSALDESTTKFEKLNRVC</sequence>
<name>A0A3B4ZHM0_9TELE</name>
<evidence type="ECO:0000256" key="2">
    <source>
        <dbReference type="SAM" id="Coils"/>
    </source>
</evidence>
<feature type="region of interest" description="Disordered" evidence="3">
    <location>
        <begin position="1"/>
        <end position="58"/>
    </location>
</feature>
<dbReference type="GeneTree" id="ENSGT01010000227137"/>
<feature type="compositionally biased region" description="Basic residues" evidence="3">
    <location>
        <begin position="137"/>
        <end position="151"/>
    </location>
</feature>
<feature type="compositionally biased region" description="Basic and acidic residues" evidence="3">
    <location>
        <begin position="46"/>
        <end position="58"/>
    </location>
</feature>
<evidence type="ECO:0000256" key="3">
    <source>
        <dbReference type="SAM" id="MobiDB-lite"/>
    </source>
</evidence>
<dbReference type="PANTHER" id="PTHR34768">
    <property type="entry name" value="COILED-COIL DOMAIN-CONTAINING PROTEIN 89"/>
    <property type="match status" value="1"/>
</dbReference>
<dbReference type="AlphaFoldDB" id="A0A3B4ZHM0"/>
<feature type="region of interest" description="Disordered" evidence="3">
    <location>
        <begin position="127"/>
        <end position="154"/>
    </location>
</feature>
<keyword evidence="1 2" id="KW-0175">Coiled coil</keyword>
<evidence type="ECO:0000313" key="4">
    <source>
        <dbReference type="Ensembl" id="ENSSPAP00000007101.1"/>
    </source>
</evidence>
<protein>
    <submittedName>
        <fullName evidence="4">Uncharacterized protein</fullName>
    </submittedName>
</protein>
<feature type="coiled-coil region" evidence="2">
    <location>
        <begin position="79"/>
        <end position="106"/>
    </location>
</feature>
<dbReference type="Ensembl" id="ENSSPAT00000007240.1">
    <property type="protein sequence ID" value="ENSSPAP00000007101.1"/>
    <property type="gene ID" value="ENSSPAG00000005449.1"/>
</dbReference>
<dbReference type="PANTHER" id="PTHR34768:SF2">
    <property type="entry name" value="COILED-COIL DOMAIN CONTAINING 89"/>
    <property type="match status" value="1"/>
</dbReference>
<organism evidence="4">
    <name type="scientific">Stegastes partitus</name>
    <name type="common">bicolor damselfish</name>
    <dbReference type="NCBI Taxonomy" id="144197"/>
    <lineage>
        <taxon>Eukaryota</taxon>
        <taxon>Metazoa</taxon>
        <taxon>Chordata</taxon>
        <taxon>Craniata</taxon>
        <taxon>Vertebrata</taxon>
        <taxon>Euteleostomi</taxon>
        <taxon>Actinopterygii</taxon>
        <taxon>Neopterygii</taxon>
        <taxon>Teleostei</taxon>
        <taxon>Neoteleostei</taxon>
        <taxon>Acanthomorphata</taxon>
        <taxon>Ovalentaria</taxon>
        <taxon>Pomacentridae</taxon>
        <taxon>Stegastes</taxon>
    </lineage>
</organism>
<accession>A0A3B4ZHM0</accession>
<reference evidence="4" key="1">
    <citation type="submission" date="2023-09" db="UniProtKB">
        <authorList>
            <consortium name="Ensembl"/>
        </authorList>
    </citation>
    <scope>IDENTIFICATION</scope>
</reference>
<proteinExistence type="predicted"/>
<dbReference type="InterPro" id="IPR043450">
    <property type="entry name" value="CCDC89-like"/>
</dbReference>